<dbReference type="InterPro" id="IPR024768">
    <property type="entry name" value="Marf1"/>
</dbReference>
<evidence type="ECO:0000256" key="1">
    <source>
        <dbReference type="SAM" id="MobiDB-lite"/>
    </source>
</evidence>
<dbReference type="GO" id="GO:0004540">
    <property type="term" value="F:RNA nuclease activity"/>
    <property type="evidence" value="ECO:0007669"/>
    <property type="project" value="InterPro"/>
</dbReference>
<dbReference type="PANTHER" id="PTHR14379">
    <property type="entry name" value="LIMKAIN B LKAP"/>
    <property type="match status" value="1"/>
</dbReference>
<feature type="compositionally biased region" description="Polar residues" evidence="1">
    <location>
        <begin position="328"/>
        <end position="363"/>
    </location>
</feature>
<dbReference type="PANTHER" id="PTHR14379:SF3">
    <property type="entry name" value="MEIOSIS REGULATOR AND MRNA STABILITY FACTOR 1"/>
    <property type="match status" value="1"/>
</dbReference>
<feature type="compositionally biased region" description="Basic and acidic residues" evidence="1">
    <location>
        <begin position="539"/>
        <end position="548"/>
    </location>
</feature>
<feature type="region of interest" description="Disordered" evidence="1">
    <location>
        <begin position="483"/>
        <end position="512"/>
    </location>
</feature>
<dbReference type="Proteomes" id="UP000294933">
    <property type="component" value="Unassembled WGS sequence"/>
</dbReference>
<sequence>MMLVDMLSHAIDKPSPTSIVVISGNHDFTYGISNLRLRGYNIIAITPPSAHPHINSQASAALNWNSDIIDALYGVDDEDKSDPRAPPPKLPHSTLEKAPMVRVGSSRNDATLCPRCVQGQGSQSPPQAGALNSHSVEASKTLADLTESKRPVLDDSRDVLSTLAPLENSGNGVDQSMSIEDNARPERFPTSEAVPKDESIANVTQPKLNPSTSLVDDSMATPGLYFGTVPPNEIPIEPNLNPPDGFPSPWKHGFPTVVVGRDIRDVDSRKFEDEPAKMEFRIANEEENTAATGIPKMFPTTADDRIFTMYYDDNSTDAGVIVSKSEASCASNPSPTFSGGPSSHPLSSVETDDTPISNASDSSPPAVPAHIPEQLLPLVLILTRLHANGTDKPLWSQVGAELRNIDPLVYKKAGLTKMKQYLEMAETAGIVKLGNTYSLGREWVQLAQSKSNETATVERLSGVPVDDAGDTFMVVSRVSGESNTPCYPSSSHGVKNPCNTMPPSRSELESTNNEAAHLDTGESYHTTEELSYGVTHIKGSKEDIHRSPSPDTSDGVSSAGCPPSPPAPQPVNIEQACYAEHLPRQPGDVADDGQRLVEPVRSQSSSAPEIVEHLPETFASLISVLSDLKGKGIKLACWSQVGTAHRQFDAEVYSRVGVSELREYLELAERAGVVLVGGREYLNREWVQINPKSPFMPVVDFLAKRLKEGVRFVLRSVLGERLPKDYPGIYAKAGVPSLAKYLEKAEAQGYIKSGSGSSVGSKWISLPSL</sequence>
<feature type="region of interest" description="Disordered" evidence="1">
    <location>
        <begin position="76"/>
        <end position="135"/>
    </location>
</feature>
<dbReference type="EMBL" id="ML170230">
    <property type="protein sequence ID" value="TDL17028.1"/>
    <property type="molecule type" value="Genomic_DNA"/>
</dbReference>
<feature type="region of interest" description="Disordered" evidence="1">
    <location>
        <begin position="539"/>
        <end position="571"/>
    </location>
</feature>
<dbReference type="Pfam" id="PF01936">
    <property type="entry name" value="NYN"/>
    <property type="match status" value="1"/>
</dbReference>
<gene>
    <name evidence="3" type="ORF">BD410DRAFT_843961</name>
</gene>
<protein>
    <recommendedName>
        <fullName evidence="2">NYN domain-containing protein</fullName>
    </recommendedName>
</protein>
<dbReference type="GO" id="GO:0010468">
    <property type="term" value="P:regulation of gene expression"/>
    <property type="evidence" value="ECO:0007669"/>
    <property type="project" value="InterPro"/>
</dbReference>
<evidence type="ECO:0000313" key="3">
    <source>
        <dbReference type="EMBL" id="TDL17028.1"/>
    </source>
</evidence>
<proteinExistence type="predicted"/>
<accession>A0A4Y7PPI1</accession>
<evidence type="ECO:0000313" key="4">
    <source>
        <dbReference type="Proteomes" id="UP000294933"/>
    </source>
</evidence>
<dbReference type="STRING" id="50990.A0A4Y7PPI1"/>
<feature type="region of interest" description="Disordered" evidence="1">
    <location>
        <begin position="328"/>
        <end position="367"/>
    </location>
</feature>
<name>A0A4Y7PPI1_9AGAM</name>
<organism evidence="3 4">
    <name type="scientific">Rickenella mellea</name>
    <dbReference type="NCBI Taxonomy" id="50990"/>
    <lineage>
        <taxon>Eukaryota</taxon>
        <taxon>Fungi</taxon>
        <taxon>Dikarya</taxon>
        <taxon>Basidiomycota</taxon>
        <taxon>Agaricomycotina</taxon>
        <taxon>Agaricomycetes</taxon>
        <taxon>Hymenochaetales</taxon>
        <taxon>Rickenellaceae</taxon>
        <taxon>Rickenella</taxon>
    </lineage>
</organism>
<feature type="domain" description="NYN" evidence="2">
    <location>
        <begin position="1"/>
        <end position="54"/>
    </location>
</feature>
<dbReference type="GO" id="GO:0005777">
    <property type="term" value="C:peroxisome"/>
    <property type="evidence" value="ECO:0007669"/>
    <property type="project" value="InterPro"/>
</dbReference>
<evidence type="ECO:0000259" key="2">
    <source>
        <dbReference type="Pfam" id="PF01936"/>
    </source>
</evidence>
<keyword evidence="4" id="KW-1185">Reference proteome</keyword>
<feature type="compositionally biased region" description="Low complexity" evidence="1">
    <location>
        <begin position="118"/>
        <end position="130"/>
    </location>
</feature>
<dbReference type="GO" id="GO:1905762">
    <property type="term" value="F:CCR4-NOT complex binding"/>
    <property type="evidence" value="ECO:0007669"/>
    <property type="project" value="TreeGrafter"/>
</dbReference>
<dbReference type="OrthoDB" id="549353at2759"/>
<dbReference type="VEuPathDB" id="FungiDB:BD410DRAFT_843961"/>
<dbReference type="InterPro" id="IPR021139">
    <property type="entry name" value="NYN"/>
</dbReference>
<reference evidence="3 4" key="1">
    <citation type="submission" date="2018-06" db="EMBL/GenBank/DDBJ databases">
        <title>A transcriptomic atlas of mushroom development highlights an independent origin of complex multicellularity.</title>
        <authorList>
            <consortium name="DOE Joint Genome Institute"/>
            <person name="Krizsan K."/>
            <person name="Almasi E."/>
            <person name="Merenyi Z."/>
            <person name="Sahu N."/>
            <person name="Viragh M."/>
            <person name="Koszo T."/>
            <person name="Mondo S."/>
            <person name="Kiss B."/>
            <person name="Balint B."/>
            <person name="Kues U."/>
            <person name="Barry K."/>
            <person name="Hegedus J.C."/>
            <person name="Henrissat B."/>
            <person name="Johnson J."/>
            <person name="Lipzen A."/>
            <person name="Ohm R."/>
            <person name="Nagy I."/>
            <person name="Pangilinan J."/>
            <person name="Yan J."/>
            <person name="Xiong Y."/>
            <person name="Grigoriev I.V."/>
            <person name="Hibbett D.S."/>
            <person name="Nagy L.G."/>
        </authorList>
    </citation>
    <scope>NUCLEOTIDE SEQUENCE [LARGE SCALE GENOMIC DNA]</scope>
    <source>
        <strain evidence="3 4">SZMC22713</strain>
    </source>
</reference>
<dbReference type="AlphaFoldDB" id="A0A4Y7PPI1"/>